<dbReference type="InterPro" id="IPR026713">
    <property type="entry name" value="CRACD-like"/>
</dbReference>
<feature type="region of interest" description="Disordered" evidence="1">
    <location>
        <begin position="47"/>
        <end position="74"/>
    </location>
</feature>
<evidence type="ECO:0000313" key="2">
    <source>
        <dbReference type="Ensembl" id="ENSCCAP00000012714.1"/>
    </source>
</evidence>
<feature type="region of interest" description="Disordered" evidence="1">
    <location>
        <begin position="113"/>
        <end position="133"/>
    </location>
</feature>
<feature type="compositionally biased region" description="Basic and acidic residues" evidence="1">
    <location>
        <begin position="47"/>
        <end position="64"/>
    </location>
</feature>
<organism evidence="2 3">
    <name type="scientific">Cebus imitator</name>
    <name type="common">Panamanian white-faced capuchin</name>
    <name type="synonym">Cebus capucinus imitator</name>
    <dbReference type="NCBI Taxonomy" id="2715852"/>
    <lineage>
        <taxon>Eukaryota</taxon>
        <taxon>Metazoa</taxon>
        <taxon>Chordata</taxon>
        <taxon>Craniata</taxon>
        <taxon>Vertebrata</taxon>
        <taxon>Euteleostomi</taxon>
        <taxon>Mammalia</taxon>
        <taxon>Eutheria</taxon>
        <taxon>Euarchontoglires</taxon>
        <taxon>Primates</taxon>
        <taxon>Haplorrhini</taxon>
        <taxon>Platyrrhini</taxon>
        <taxon>Cebidae</taxon>
        <taxon>Cebinae</taxon>
        <taxon>Cebus</taxon>
    </lineage>
</organism>
<dbReference type="PANTHER" id="PTHR47743">
    <property type="entry name" value="KIAA1210 / KIAA1211 FAMILY MEMBER"/>
    <property type="match status" value="1"/>
</dbReference>
<dbReference type="AlphaFoldDB" id="A0A2K5QA28"/>
<evidence type="ECO:0000313" key="3">
    <source>
        <dbReference type="Proteomes" id="UP000233040"/>
    </source>
</evidence>
<reference evidence="2" key="1">
    <citation type="submission" date="2025-08" db="UniProtKB">
        <authorList>
            <consortium name="Ensembl"/>
        </authorList>
    </citation>
    <scope>IDENTIFICATION</scope>
</reference>
<evidence type="ECO:0000256" key="1">
    <source>
        <dbReference type="SAM" id="MobiDB-lite"/>
    </source>
</evidence>
<dbReference type="STRING" id="9516.ENSCCAP00000012714"/>
<dbReference type="Ensembl" id="ENSCCAT00000030134.1">
    <property type="protein sequence ID" value="ENSCCAP00000012714.1"/>
    <property type="gene ID" value="ENSCCAG00000024155.1"/>
</dbReference>
<dbReference type="Proteomes" id="UP000233040">
    <property type="component" value="Unassembled WGS sequence"/>
</dbReference>
<keyword evidence="3" id="KW-1185">Reference proteome</keyword>
<dbReference type="GeneTree" id="ENSGT00950000185370"/>
<accession>A0A2K5QA28</accession>
<feature type="region of interest" description="Disordered" evidence="1">
    <location>
        <begin position="1"/>
        <end position="21"/>
    </location>
</feature>
<reference evidence="2" key="2">
    <citation type="submission" date="2025-09" db="UniProtKB">
        <authorList>
            <consortium name="Ensembl"/>
        </authorList>
    </citation>
    <scope>IDENTIFICATION</scope>
</reference>
<sequence>MAKKQPACKTPGKPAGQQSDYAISEPAWITMAKQKQMGFKAHIPMKELKTKSRAGAKAETKEPKYGGAGPANENQAKNIFTSNVYKQEKRAQMKPLKPIKSVGFEAQKILQMPAMEKETKRSSTLPAKFQKPGEPVEPVWFSLARKKAKAWSHMAETTE</sequence>
<protein>
    <submittedName>
        <fullName evidence="2">Uncharacterized protein</fullName>
    </submittedName>
</protein>
<dbReference type="PANTHER" id="PTHR47743:SF2">
    <property type="entry name" value="ACROSOMAL PROTEIN KIAA1210"/>
    <property type="match status" value="1"/>
</dbReference>
<name>A0A2K5QA28_CEBIM</name>
<proteinExistence type="predicted"/>
<dbReference type="OMA" id="WSHIAET"/>